<gene>
    <name evidence="2" type="ORF">ThimaDRAFT_3123</name>
</gene>
<dbReference type="PANTHER" id="PTHR36173">
    <property type="entry name" value="RIBONUCLEASE VAPC16-RELATED"/>
    <property type="match status" value="1"/>
</dbReference>
<dbReference type="eggNOG" id="COG3744">
    <property type="taxonomic scope" value="Bacteria"/>
</dbReference>
<dbReference type="SUPFAM" id="SSF88723">
    <property type="entry name" value="PIN domain-like"/>
    <property type="match status" value="1"/>
</dbReference>
<dbReference type="CDD" id="cd09872">
    <property type="entry name" value="PIN_Sll0205-like"/>
    <property type="match status" value="1"/>
</dbReference>
<dbReference type="InterPro" id="IPR052919">
    <property type="entry name" value="TA_system_RNase"/>
</dbReference>
<keyword evidence="3" id="KW-1185">Reference proteome</keyword>
<dbReference type="PANTHER" id="PTHR36173:SF2">
    <property type="entry name" value="RIBONUCLEASE VAPC16"/>
    <property type="match status" value="1"/>
</dbReference>
<dbReference type="InterPro" id="IPR041705">
    <property type="entry name" value="PIN_Sll0205"/>
</dbReference>
<dbReference type="Proteomes" id="UP000005459">
    <property type="component" value="Unassembled WGS sequence"/>
</dbReference>
<dbReference type="InterPro" id="IPR029060">
    <property type="entry name" value="PIN-like_dom_sf"/>
</dbReference>
<name>F9UE21_9GAMM</name>
<dbReference type="EMBL" id="AFWV01000010">
    <property type="protein sequence ID" value="EGV17578.1"/>
    <property type="molecule type" value="Genomic_DNA"/>
</dbReference>
<reference evidence="2 3" key="1">
    <citation type="submission" date="2011-06" db="EMBL/GenBank/DDBJ databases">
        <title>The draft genome of Thiocapsa marina 5811.</title>
        <authorList>
            <consortium name="US DOE Joint Genome Institute (JGI-PGF)"/>
            <person name="Lucas S."/>
            <person name="Han J."/>
            <person name="Cheng J.-F."/>
            <person name="Goodwin L."/>
            <person name="Pitluck S."/>
            <person name="Peters L."/>
            <person name="Land M.L."/>
            <person name="Hauser L."/>
            <person name="Vogl K."/>
            <person name="Liu Z."/>
            <person name="Imhoff J."/>
            <person name="Thiel V."/>
            <person name="Frigaard N.-U."/>
            <person name="Bryant D."/>
            <person name="Woyke T.J."/>
        </authorList>
    </citation>
    <scope>NUCLEOTIDE SEQUENCE [LARGE SCALE GENOMIC DNA]</scope>
    <source>
        <strain evidence="2 3">5811</strain>
    </source>
</reference>
<sequence>MRLLLDTQIMLWWLLGDARLGQQTRELMTTTACMVSVASVWEVAIKHRLGKLSVDPVTFRDQSLDAGASLLMINDAHVIETECLPGFHEDPFDRLIIAQARTEGLMAVSADAVWSEYSVALRRP</sequence>
<protein>
    <submittedName>
        <fullName evidence="2">PilT domain-containing protein</fullName>
    </submittedName>
</protein>
<evidence type="ECO:0000259" key="1">
    <source>
        <dbReference type="Pfam" id="PF01850"/>
    </source>
</evidence>
<dbReference type="AlphaFoldDB" id="F9UE21"/>
<feature type="domain" description="PIN" evidence="1">
    <location>
        <begin position="4"/>
        <end position="117"/>
    </location>
</feature>
<dbReference type="STRING" id="768671.ThimaDRAFT_3123"/>
<accession>F9UE21</accession>
<proteinExistence type="predicted"/>
<dbReference type="InterPro" id="IPR002716">
    <property type="entry name" value="PIN_dom"/>
</dbReference>
<evidence type="ECO:0000313" key="3">
    <source>
        <dbReference type="Proteomes" id="UP000005459"/>
    </source>
</evidence>
<evidence type="ECO:0000313" key="2">
    <source>
        <dbReference type="EMBL" id="EGV17578.1"/>
    </source>
</evidence>
<dbReference type="OrthoDB" id="9798990at2"/>
<dbReference type="Pfam" id="PF01850">
    <property type="entry name" value="PIN"/>
    <property type="match status" value="1"/>
</dbReference>
<organism evidence="2 3">
    <name type="scientific">Thiocapsa marina 5811</name>
    <dbReference type="NCBI Taxonomy" id="768671"/>
    <lineage>
        <taxon>Bacteria</taxon>
        <taxon>Pseudomonadati</taxon>
        <taxon>Pseudomonadota</taxon>
        <taxon>Gammaproteobacteria</taxon>
        <taxon>Chromatiales</taxon>
        <taxon>Chromatiaceae</taxon>
        <taxon>Thiocapsa</taxon>
    </lineage>
</organism>
<dbReference type="RefSeq" id="WP_007193995.1">
    <property type="nucleotide sequence ID" value="NZ_AFWV01000010.1"/>
</dbReference>